<dbReference type="InterPro" id="IPR020013">
    <property type="entry name" value="Flagellar_FlgE/F/G"/>
</dbReference>
<evidence type="ECO:0000313" key="9">
    <source>
        <dbReference type="Proteomes" id="UP000587760"/>
    </source>
</evidence>
<feature type="domain" description="Flagellar basal body rod protein N-terminal" evidence="5">
    <location>
        <begin position="5"/>
        <end position="35"/>
    </location>
</feature>
<keyword evidence="8" id="KW-0969">Cilium</keyword>
<dbReference type="GO" id="GO:0071978">
    <property type="term" value="P:bacterial-type flagellum-dependent swarming motility"/>
    <property type="evidence" value="ECO:0007669"/>
    <property type="project" value="TreeGrafter"/>
</dbReference>
<reference evidence="8 9" key="1">
    <citation type="submission" date="2020-08" db="EMBL/GenBank/DDBJ databases">
        <title>Genomic Encyclopedia of Type Strains, Phase IV (KMG-IV): sequencing the most valuable type-strain genomes for metagenomic binning, comparative biology and taxonomic classification.</title>
        <authorList>
            <person name="Goeker M."/>
        </authorList>
    </citation>
    <scope>NUCLEOTIDE SEQUENCE [LARGE SCALE GENOMIC DNA]</scope>
    <source>
        <strain evidence="8 9">DSM 2461</strain>
    </source>
</reference>
<dbReference type="InterPro" id="IPR037925">
    <property type="entry name" value="FlgE/F/G-like"/>
</dbReference>
<evidence type="ECO:0000256" key="2">
    <source>
        <dbReference type="ARBA" id="ARBA00009677"/>
    </source>
</evidence>
<dbReference type="PANTHER" id="PTHR30435:SF19">
    <property type="entry name" value="FLAGELLAR BASAL-BODY ROD PROTEIN FLGG"/>
    <property type="match status" value="1"/>
</dbReference>
<sequence>MVRGIYTGASGMQAQQHRMDALANNLANVDVTGYKKDTSIQKAFPEMLMRRFNDDGVHRFPIGSVDVAPVVGKLGTGVEYNESFTVFTQGALKQTENPFDLALESEGFFSIQTNEGERYTRNGSFILGKEGYLLTKEGYHVLGENGPIQIKANNFTIDEEGNVWQNLDFADDPNRLVTMDENTWENTELVDKLKIVGFDGQGDRFIKKQGTSLWTDTTESGPAAILNDSGRPKVRQGFLEGSNVNPVREMVEMIEVNRAYEANQKVISTHDSLLDKLINNAARF</sequence>
<evidence type="ECO:0000259" key="6">
    <source>
        <dbReference type="Pfam" id="PF06429"/>
    </source>
</evidence>
<gene>
    <name evidence="8" type="ORF">HNR50_000680</name>
</gene>
<dbReference type="Pfam" id="PF22692">
    <property type="entry name" value="LlgE_F_G_D1"/>
    <property type="match status" value="1"/>
</dbReference>
<dbReference type="InterPro" id="IPR001444">
    <property type="entry name" value="Flag_bb_rod_N"/>
</dbReference>
<dbReference type="Proteomes" id="UP000587760">
    <property type="component" value="Unassembled WGS sequence"/>
</dbReference>
<evidence type="ECO:0000313" key="8">
    <source>
        <dbReference type="EMBL" id="MBB6479047.1"/>
    </source>
</evidence>
<evidence type="ECO:0000256" key="3">
    <source>
        <dbReference type="ARBA" id="ARBA00023143"/>
    </source>
</evidence>
<keyword evidence="8" id="KW-0966">Cell projection</keyword>
<dbReference type="InterPro" id="IPR012836">
    <property type="entry name" value="FlgF"/>
</dbReference>
<dbReference type="GO" id="GO:0030694">
    <property type="term" value="C:bacterial-type flagellum basal body, rod"/>
    <property type="evidence" value="ECO:0007669"/>
    <property type="project" value="InterPro"/>
</dbReference>
<dbReference type="InterPro" id="IPR010930">
    <property type="entry name" value="Flg_bb/hook_C_dom"/>
</dbReference>
<dbReference type="RefSeq" id="WP_184743770.1">
    <property type="nucleotide sequence ID" value="NZ_JACHGJ010000001.1"/>
</dbReference>
<dbReference type="EMBL" id="JACHGJ010000001">
    <property type="protein sequence ID" value="MBB6479047.1"/>
    <property type="molecule type" value="Genomic_DNA"/>
</dbReference>
<protein>
    <submittedName>
        <fullName evidence="8">Flagellar basal-body rod protein FlgG</fullName>
    </submittedName>
</protein>
<dbReference type="PROSITE" id="PS00588">
    <property type="entry name" value="FLAGELLA_BB_ROD"/>
    <property type="match status" value="1"/>
</dbReference>
<dbReference type="NCBIfam" id="TIGR02490">
    <property type="entry name" value="flgF"/>
    <property type="match status" value="1"/>
</dbReference>
<dbReference type="Pfam" id="PF00460">
    <property type="entry name" value="Flg_bb_rod"/>
    <property type="match status" value="1"/>
</dbReference>
<dbReference type="InterPro" id="IPR053967">
    <property type="entry name" value="LlgE_F_G-like_D1"/>
</dbReference>
<evidence type="ECO:0000259" key="7">
    <source>
        <dbReference type="Pfam" id="PF22692"/>
    </source>
</evidence>
<dbReference type="AlphaFoldDB" id="A0A841R765"/>
<comment type="subcellular location">
    <subcellularLocation>
        <location evidence="1 4">Bacterial flagellum basal body</location>
    </subcellularLocation>
</comment>
<dbReference type="PANTHER" id="PTHR30435">
    <property type="entry name" value="FLAGELLAR PROTEIN"/>
    <property type="match status" value="1"/>
</dbReference>
<evidence type="ECO:0000256" key="1">
    <source>
        <dbReference type="ARBA" id="ARBA00004117"/>
    </source>
</evidence>
<dbReference type="Pfam" id="PF06429">
    <property type="entry name" value="Flg_bbr_C"/>
    <property type="match status" value="1"/>
</dbReference>
<proteinExistence type="inferred from homology"/>
<accession>A0A841R765</accession>
<organism evidence="8 9">
    <name type="scientific">Spirochaeta isovalerica</name>
    <dbReference type="NCBI Taxonomy" id="150"/>
    <lineage>
        <taxon>Bacteria</taxon>
        <taxon>Pseudomonadati</taxon>
        <taxon>Spirochaetota</taxon>
        <taxon>Spirochaetia</taxon>
        <taxon>Spirochaetales</taxon>
        <taxon>Spirochaetaceae</taxon>
        <taxon>Spirochaeta</taxon>
    </lineage>
</organism>
<feature type="domain" description="Flagellar hook protein FlgE/F/G-like D1" evidence="7">
    <location>
        <begin position="102"/>
        <end position="163"/>
    </location>
</feature>
<evidence type="ECO:0000259" key="5">
    <source>
        <dbReference type="Pfam" id="PF00460"/>
    </source>
</evidence>
<name>A0A841R765_9SPIO</name>
<keyword evidence="8" id="KW-0282">Flagellum</keyword>
<evidence type="ECO:0000256" key="4">
    <source>
        <dbReference type="RuleBase" id="RU362116"/>
    </source>
</evidence>
<comment type="similarity">
    <text evidence="2 4">Belongs to the flagella basal body rod proteins family.</text>
</comment>
<dbReference type="InterPro" id="IPR019776">
    <property type="entry name" value="Flagellar_basal_body_rod_CS"/>
</dbReference>
<comment type="caution">
    <text evidence="8">The sequence shown here is derived from an EMBL/GenBank/DDBJ whole genome shotgun (WGS) entry which is preliminary data.</text>
</comment>
<dbReference type="NCBIfam" id="TIGR03506">
    <property type="entry name" value="FlgEFG_subfam"/>
    <property type="match status" value="1"/>
</dbReference>
<keyword evidence="3 4" id="KW-0975">Bacterial flagellum</keyword>
<feature type="domain" description="Flagellar basal-body/hook protein C-terminal" evidence="6">
    <location>
        <begin position="235"/>
        <end position="279"/>
    </location>
</feature>
<keyword evidence="9" id="KW-1185">Reference proteome</keyword>
<dbReference type="SUPFAM" id="SSF117143">
    <property type="entry name" value="Flagellar hook protein flgE"/>
    <property type="match status" value="1"/>
</dbReference>